<comment type="subcellular location">
    <subcellularLocation>
        <location evidence="7">Endomembrane system</location>
        <topology evidence="7">Peripheral membrane protein</topology>
        <orientation evidence="7">Cytoplasmic side</orientation>
    </subcellularLocation>
</comment>
<evidence type="ECO:0000256" key="9">
    <source>
        <dbReference type="ARBA" id="ARBA00034920"/>
    </source>
</evidence>
<keyword evidence="6" id="KW-0472">Membrane</keyword>
<comment type="catalytic activity">
    <reaction evidence="11">
        <text>ATP + H2O = ADP + phosphate + H(+)</text>
        <dbReference type="Rhea" id="RHEA:13065"/>
        <dbReference type="ChEBI" id="CHEBI:15377"/>
        <dbReference type="ChEBI" id="CHEBI:15378"/>
        <dbReference type="ChEBI" id="CHEBI:30616"/>
        <dbReference type="ChEBI" id="CHEBI:43474"/>
        <dbReference type="ChEBI" id="CHEBI:456216"/>
    </reaction>
    <physiologicalReaction direction="left-to-right" evidence="11">
        <dbReference type="Rhea" id="RHEA:13066"/>
    </physiologicalReaction>
</comment>
<evidence type="ECO:0000313" key="14">
    <source>
        <dbReference type="Proteomes" id="UP000019375"/>
    </source>
</evidence>
<dbReference type="InterPro" id="IPR050168">
    <property type="entry name" value="AAA_ATPase_domain"/>
</dbReference>
<evidence type="ECO:0000256" key="6">
    <source>
        <dbReference type="ARBA" id="ARBA00023136"/>
    </source>
</evidence>
<dbReference type="Pfam" id="PF23111">
    <property type="entry name" value="N1_PEX6"/>
    <property type="match status" value="1"/>
</dbReference>
<dbReference type="Gene3D" id="1.10.8.60">
    <property type="match status" value="1"/>
</dbReference>
<dbReference type="InterPro" id="IPR003959">
    <property type="entry name" value="ATPase_AAA_core"/>
</dbReference>
<dbReference type="EMBL" id="HG316454">
    <property type="protein sequence ID" value="CDF87349.1"/>
    <property type="molecule type" value="Genomic_DNA"/>
</dbReference>
<evidence type="ECO:0000256" key="8">
    <source>
        <dbReference type="ARBA" id="ARBA00034811"/>
    </source>
</evidence>
<evidence type="ECO:0000256" key="11">
    <source>
        <dbReference type="ARBA" id="ARBA00048778"/>
    </source>
</evidence>
<dbReference type="Proteomes" id="UP000019375">
    <property type="component" value="Unassembled WGS sequence"/>
</dbReference>
<evidence type="ECO:0000256" key="10">
    <source>
        <dbReference type="ARBA" id="ARBA00045342"/>
    </source>
</evidence>
<dbReference type="Pfam" id="PF17862">
    <property type="entry name" value="AAA_lid_3"/>
    <property type="match status" value="1"/>
</dbReference>
<keyword evidence="14" id="KW-1185">Reference proteome</keyword>
<dbReference type="AlphaFoldDB" id="A0A8J2T3P8"/>
<dbReference type="GO" id="GO:0005778">
    <property type="term" value="C:peroxisomal membrane"/>
    <property type="evidence" value="ECO:0007669"/>
    <property type="project" value="TreeGrafter"/>
</dbReference>
<dbReference type="FunFam" id="1.10.8.60:FF:000039">
    <property type="entry name" value="peroxisome biogenesis factor 6"/>
    <property type="match status" value="1"/>
</dbReference>
<feature type="domain" description="AAA+ ATPase" evidence="12">
    <location>
        <begin position="764"/>
        <end position="903"/>
    </location>
</feature>
<dbReference type="Pfam" id="PF23315">
    <property type="entry name" value="PEX6_4th"/>
    <property type="match status" value="1"/>
</dbReference>
<name>A0A8J2T3P8_ZYGB2</name>
<proteinExistence type="inferred from homology"/>
<evidence type="ECO:0000256" key="5">
    <source>
        <dbReference type="ARBA" id="ARBA00022840"/>
    </source>
</evidence>
<dbReference type="InterPro" id="IPR003960">
    <property type="entry name" value="ATPase_AAA_CS"/>
</dbReference>
<keyword evidence="4" id="KW-0378">Hydrolase</keyword>
<dbReference type="InterPro" id="IPR047533">
    <property type="entry name" value="RecA-like_PEX6_r2"/>
</dbReference>
<evidence type="ECO:0000259" key="12">
    <source>
        <dbReference type="SMART" id="SM00382"/>
    </source>
</evidence>
<dbReference type="InterPro" id="IPR041569">
    <property type="entry name" value="AAA_lid_3"/>
</dbReference>
<dbReference type="GO" id="GO:0016558">
    <property type="term" value="P:protein import into peroxisome matrix"/>
    <property type="evidence" value="ECO:0007669"/>
    <property type="project" value="TreeGrafter"/>
</dbReference>
<protein>
    <recommendedName>
        <fullName evidence="8">Peroxisomal ATPase PEX6</fullName>
    </recommendedName>
    <alternativeName>
        <fullName evidence="9">Peroxin-6</fullName>
    </alternativeName>
</protein>
<evidence type="ECO:0000256" key="7">
    <source>
        <dbReference type="ARBA" id="ARBA00029433"/>
    </source>
</evidence>
<dbReference type="PROSITE" id="PS00674">
    <property type="entry name" value="AAA"/>
    <property type="match status" value="1"/>
</dbReference>
<reference evidence="14" key="1">
    <citation type="journal article" date="2013" name="Genome Announc.">
        <title>Genome sequence of the food spoilage yeast Zygosaccharomyces bailii CLIB 213(T).</title>
        <authorList>
            <person name="Galeote V."/>
            <person name="Bigey F."/>
            <person name="Devillers H."/>
            <person name="Neuveglise C."/>
            <person name="Dequin S."/>
        </authorList>
    </citation>
    <scope>NUCLEOTIDE SEQUENCE [LARGE SCALE GENOMIC DNA]</scope>
    <source>
        <strain evidence="14">CLIB 213 / ATCC 58445 / CBS 680 / CCRC 21525 / NBRC 1098 / NCYC 1416 / NRRL Y-2227</strain>
    </source>
</reference>
<dbReference type="Pfam" id="PF00004">
    <property type="entry name" value="AAA"/>
    <property type="match status" value="2"/>
</dbReference>
<dbReference type="CDD" id="cd19527">
    <property type="entry name" value="RecA-like_PEX6_r2"/>
    <property type="match status" value="1"/>
</dbReference>
<gene>
    <name evidence="13" type="ORF">BN860_04390g</name>
</gene>
<keyword evidence="5" id="KW-0067">ATP-binding</keyword>
<dbReference type="InterPro" id="IPR027417">
    <property type="entry name" value="P-loop_NTPase"/>
</dbReference>
<evidence type="ECO:0000256" key="4">
    <source>
        <dbReference type="ARBA" id="ARBA00022801"/>
    </source>
</evidence>
<dbReference type="OrthoDB" id="5553750at2759"/>
<organism evidence="13 14">
    <name type="scientific">Zygosaccharomyces bailii (strain CLIB 213 / ATCC 58445 / CBS 680 / BCRC 21525 / NBRC 1098 / NCYC 1416 / NRRL Y-2227)</name>
    <dbReference type="NCBI Taxonomy" id="1333698"/>
    <lineage>
        <taxon>Eukaryota</taxon>
        <taxon>Fungi</taxon>
        <taxon>Dikarya</taxon>
        <taxon>Ascomycota</taxon>
        <taxon>Saccharomycotina</taxon>
        <taxon>Saccharomycetes</taxon>
        <taxon>Saccharomycetales</taxon>
        <taxon>Saccharomycetaceae</taxon>
        <taxon>Zygosaccharomyces</taxon>
    </lineage>
</organism>
<dbReference type="GO" id="GO:0005524">
    <property type="term" value="F:ATP binding"/>
    <property type="evidence" value="ECO:0007669"/>
    <property type="project" value="UniProtKB-KW"/>
</dbReference>
<dbReference type="SMART" id="SM00382">
    <property type="entry name" value="AAA"/>
    <property type="match status" value="1"/>
</dbReference>
<dbReference type="PANTHER" id="PTHR23077:SF9">
    <property type="entry name" value="PEROXISOMAL ATPASE PEX6"/>
    <property type="match status" value="1"/>
</dbReference>
<dbReference type="SUPFAM" id="SSF52540">
    <property type="entry name" value="P-loop containing nucleoside triphosphate hydrolases"/>
    <property type="match status" value="2"/>
</dbReference>
<evidence type="ECO:0000313" key="13">
    <source>
        <dbReference type="EMBL" id="CDF87349.1"/>
    </source>
</evidence>
<comment type="similarity">
    <text evidence="1">Belongs to the AAA ATPase family.</text>
</comment>
<evidence type="ECO:0000256" key="1">
    <source>
        <dbReference type="ARBA" id="ARBA00006914"/>
    </source>
</evidence>
<dbReference type="GO" id="GO:0016887">
    <property type="term" value="F:ATP hydrolysis activity"/>
    <property type="evidence" value="ECO:0007669"/>
    <property type="project" value="InterPro"/>
</dbReference>
<evidence type="ECO:0000256" key="2">
    <source>
        <dbReference type="ARBA" id="ARBA00022593"/>
    </source>
</evidence>
<dbReference type="FunFam" id="3.40.50.300:FF:000109">
    <property type="entry name" value="Peroxisomal biogenesis factor 6"/>
    <property type="match status" value="1"/>
</dbReference>
<comment type="function">
    <text evidence="10">Component of the PEX1-PEX6 AAA ATPase complex, a protein dislocase complex that mediates the ATP-dependent extraction of the PEX5 receptor from peroxisomal membranes, an essential step for PEX5 recycling. Specifically recognizes PEX5 monoubiquitinated at 'Cys-6', and pulls it out of the peroxisome lumen through the PEX2-PEX10-PEX12 retrotranslocation channel. Extraction by the PEX1-PEX6 AAA ATPase complex is accompanied by unfolding of the TPR repeats and release of bound cargo from PEX5.</text>
</comment>
<keyword evidence="3" id="KW-0547">Nucleotide-binding</keyword>
<dbReference type="GO" id="GO:0012505">
    <property type="term" value="C:endomembrane system"/>
    <property type="evidence" value="ECO:0007669"/>
    <property type="project" value="UniProtKB-SubCell"/>
</dbReference>
<dbReference type="Gene3D" id="3.40.50.300">
    <property type="entry name" value="P-loop containing nucleotide triphosphate hydrolases"/>
    <property type="match status" value="2"/>
</dbReference>
<dbReference type="GO" id="GO:0005829">
    <property type="term" value="C:cytosol"/>
    <property type="evidence" value="ECO:0007669"/>
    <property type="project" value="TreeGrafter"/>
</dbReference>
<dbReference type="PANTHER" id="PTHR23077">
    <property type="entry name" value="AAA-FAMILY ATPASE"/>
    <property type="match status" value="1"/>
</dbReference>
<keyword evidence="2" id="KW-0962">Peroxisome biogenesis</keyword>
<dbReference type="InterPro" id="IPR056995">
    <property type="entry name" value="PEX6_4th_dom"/>
</dbReference>
<accession>A0A8J2T3P8</accession>
<evidence type="ECO:0000256" key="3">
    <source>
        <dbReference type="ARBA" id="ARBA00022741"/>
    </source>
</evidence>
<sequence>MLRLKLEFSPTIQYGVCEVSLNLLDEWGSDNTTKYASVRLPAYNRYNQDAKVLCCSVNHNLPLDTVRVPCKMFQLSSTELAVNCCYFKPLNGCPPVLQSVALLLKSDLYDFLHQLPKLDHRLEFLQAKYCIEDTKTVIQIGDVIAPSWCAVAFCSPGTLGVIDFQKTQIVLVKDTSQLLRPMIGDKGDNIINLNTLSLREGKEILVNLRCLETPVPLDLISPIPRPTDDDSIFAFADIQTMVALGTASGSFVRISNGKTSRAVKLFVLASPNDFETFTLYTQPRIMANFAGDGKVTVTKYFLDQLNIPLASSMSISRVGSWYQSQKVFQNIILHNLKAFFTLKKRILHPGDMIPVTFDSNLAGLFSENMDDVPLETNDDTLVWFRVENVEFREGERNAVGEEFLIDPSKTKLITANIILHPPLKLSHCDYVSYYNLEPVFQYNPEIFPWAKRFLDILKAALDSPNVPSSISTSVLLHSSVPTVGKSTLVRYAAQLLGFHLLPIDCMSLTTHLGSLDSIPKIVGYLRGKFESVLPTVSPAIVYLSHMNVILTKGEHNQDSEALKLGKLMDVEMSKLIQELSTVFPRTVFVGSVYDLDSISQIIRTQMKFEIAVPVPTEPQRQAIFEWYLSPYLLHLDLNKCSRTITIASDVKHHKLAQQSAGLTPLDLKSIVQIAKWNRIKHELTTNKNDRSGWNDDCPIAITMKDLSLSIGRARDEFSVAIGAPKIPNVTWEDIGGVDMVKGEILDTIDMPLKHPELFASGMKKRSGVLFYGPPGTGKTLMAKAIATNFSLNFFSVKGPELLNMYIGESEANVRRVFQKARDAKPCAIFFDELDSIAPKRGNQGDSGGVMDRIVSQLLAELDGMDSGGEGVFVIGATNRPDLLDEALLRPGRFDKLLYLGISDTNEKQLNILTALTRKFALSPDVDLQLLAESCPFNYTGADFYALCSDAMLNAMTRIASEVDEKVRTYNKVHNEQVSVRYWFDRIATSNDTKVIVRMTDFIEAQKVLIPSVSEDELNHYLQVKKSFENNS</sequence>
<dbReference type="InterPro" id="IPR003593">
    <property type="entry name" value="AAA+_ATPase"/>
</dbReference>